<feature type="region of interest" description="Disordered" evidence="2">
    <location>
        <begin position="90"/>
        <end position="125"/>
    </location>
</feature>
<feature type="compositionally biased region" description="Basic and acidic residues" evidence="2">
    <location>
        <begin position="101"/>
        <end position="115"/>
    </location>
</feature>
<name>A0A0J7KQ74_LASNI</name>
<proteinExistence type="predicted"/>
<accession>A0A0J7KQ74</accession>
<dbReference type="EMBL" id="LBMM01004367">
    <property type="protein sequence ID" value="KMQ92507.1"/>
    <property type="molecule type" value="Genomic_DNA"/>
</dbReference>
<keyword evidence="1" id="KW-0175">Coiled coil</keyword>
<feature type="coiled-coil region" evidence="1">
    <location>
        <begin position="37"/>
        <end position="64"/>
    </location>
</feature>
<sequence length="343" mass="38021">MPFFGPYLTECGSIAQNSLTHKLSELTPYKHTKADDDQNFIDRINKLQDKIDHINEEIVAENASLMELDAATEIALVRLINVEDHKDGLENNQRVRRARRRGEASRPRGDSDPQRQARGPYGPWGPPVSIECRACALSLPKGEECEPATVETVDPKDPLDLTFVDCASILEDEPQLQKQQQGAPDTEPSVTSTPRNKTGVKRKAKKSSPDAPTASDEELEAGQKEPWVILRKLKSRAKKKKPIDVETDEDAVLGESSPADMPTVSEHSVDRTEKKKGSKKQPVRKGDDISASEVDSDVEYKGTEYLDPNYSKKLRSRSGNKAKNPPVEEKDDTSPLARGSSNK</sequence>
<dbReference type="Proteomes" id="UP000036403">
    <property type="component" value="Unassembled WGS sequence"/>
</dbReference>
<gene>
    <name evidence="3" type="ORF">RF55_7493</name>
</gene>
<evidence type="ECO:0000256" key="1">
    <source>
        <dbReference type="SAM" id="Coils"/>
    </source>
</evidence>
<reference evidence="3 4" key="1">
    <citation type="submission" date="2015-04" db="EMBL/GenBank/DDBJ databases">
        <title>Lasius niger genome sequencing.</title>
        <authorList>
            <person name="Konorov E.A."/>
            <person name="Nikitin M.A."/>
            <person name="Kirill M.V."/>
            <person name="Chang P."/>
        </authorList>
    </citation>
    <scope>NUCLEOTIDE SEQUENCE [LARGE SCALE GENOMIC DNA]</scope>
    <source>
        <tissue evidence="3">Whole</tissue>
    </source>
</reference>
<keyword evidence="4" id="KW-1185">Reference proteome</keyword>
<dbReference type="PaxDb" id="67767-A0A0J7KQ74"/>
<feature type="region of interest" description="Disordered" evidence="2">
    <location>
        <begin position="172"/>
        <end position="343"/>
    </location>
</feature>
<feature type="compositionally biased region" description="Polar residues" evidence="2">
    <location>
        <begin position="176"/>
        <end position="196"/>
    </location>
</feature>
<dbReference type="AlphaFoldDB" id="A0A0J7KQ74"/>
<protein>
    <submittedName>
        <fullName evidence="3">Uncharacterized protein</fullName>
    </submittedName>
</protein>
<feature type="compositionally biased region" description="Basic residues" evidence="2">
    <location>
        <begin position="231"/>
        <end position="241"/>
    </location>
</feature>
<evidence type="ECO:0000256" key="2">
    <source>
        <dbReference type="SAM" id="MobiDB-lite"/>
    </source>
</evidence>
<organism evidence="3 4">
    <name type="scientific">Lasius niger</name>
    <name type="common">Black garden ant</name>
    <dbReference type="NCBI Taxonomy" id="67767"/>
    <lineage>
        <taxon>Eukaryota</taxon>
        <taxon>Metazoa</taxon>
        <taxon>Ecdysozoa</taxon>
        <taxon>Arthropoda</taxon>
        <taxon>Hexapoda</taxon>
        <taxon>Insecta</taxon>
        <taxon>Pterygota</taxon>
        <taxon>Neoptera</taxon>
        <taxon>Endopterygota</taxon>
        <taxon>Hymenoptera</taxon>
        <taxon>Apocrita</taxon>
        <taxon>Aculeata</taxon>
        <taxon>Formicoidea</taxon>
        <taxon>Formicidae</taxon>
        <taxon>Formicinae</taxon>
        <taxon>Lasius</taxon>
        <taxon>Lasius</taxon>
    </lineage>
</organism>
<evidence type="ECO:0000313" key="4">
    <source>
        <dbReference type="Proteomes" id="UP000036403"/>
    </source>
</evidence>
<evidence type="ECO:0000313" key="3">
    <source>
        <dbReference type="EMBL" id="KMQ92507.1"/>
    </source>
</evidence>
<comment type="caution">
    <text evidence="3">The sequence shown here is derived from an EMBL/GenBank/DDBJ whole genome shotgun (WGS) entry which is preliminary data.</text>
</comment>